<evidence type="ECO:0000256" key="1">
    <source>
        <dbReference type="SAM" id="MobiDB-lite"/>
    </source>
</evidence>
<feature type="compositionally biased region" description="Basic and acidic residues" evidence="1">
    <location>
        <begin position="109"/>
        <end position="126"/>
    </location>
</feature>
<dbReference type="AlphaFoldDB" id="A0A061SGY7"/>
<gene>
    <name evidence="3" type="ORF">TSPGSL018_5973</name>
</gene>
<feature type="region of interest" description="Disordered" evidence="1">
    <location>
        <begin position="406"/>
        <end position="436"/>
    </location>
</feature>
<name>A0A061SGY7_9CHLO</name>
<feature type="compositionally biased region" description="Basic and acidic residues" evidence="1">
    <location>
        <begin position="505"/>
        <end position="516"/>
    </location>
</feature>
<protein>
    <recommendedName>
        <fullName evidence="2">SAP domain-containing protein</fullName>
    </recommendedName>
</protein>
<feature type="region of interest" description="Disordered" evidence="1">
    <location>
        <begin position="325"/>
        <end position="375"/>
    </location>
</feature>
<organism evidence="3">
    <name type="scientific">Tetraselmis sp. GSL018</name>
    <dbReference type="NCBI Taxonomy" id="582737"/>
    <lineage>
        <taxon>Eukaryota</taxon>
        <taxon>Viridiplantae</taxon>
        <taxon>Chlorophyta</taxon>
        <taxon>core chlorophytes</taxon>
        <taxon>Chlorodendrophyceae</taxon>
        <taxon>Chlorodendrales</taxon>
        <taxon>Chlorodendraceae</taxon>
        <taxon>Tetraselmis</taxon>
    </lineage>
</organism>
<dbReference type="InterPro" id="IPR036361">
    <property type="entry name" value="SAP_dom_sf"/>
</dbReference>
<feature type="compositionally biased region" description="Low complexity" evidence="1">
    <location>
        <begin position="947"/>
        <end position="961"/>
    </location>
</feature>
<feature type="region of interest" description="Disordered" evidence="1">
    <location>
        <begin position="1052"/>
        <end position="1132"/>
    </location>
</feature>
<feature type="region of interest" description="Disordered" evidence="1">
    <location>
        <begin position="1"/>
        <end position="170"/>
    </location>
</feature>
<feature type="compositionally biased region" description="Low complexity" evidence="1">
    <location>
        <begin position="69"/>
        <end position="78"/>
    </location>
</feature>
<feature type="compositionally biased region" description="Low complexity" evidence="1">
    <location>
        <begin position="788"/>
        <end position="801"/>
    </location>
</feature>
<feature type="compositionally biased region" description="Gly residues" evidence="1">
    <location>
        <begin position="1"/>
        <end position="11"/>
    </location>
</feature>
<dbReference type="SMART" id="SM00513">
    <property type="entry name" value="SAP"/>
    <property type="match status" value="1"/>
</dbReference>
<feature type="region of interest" description="Disordered" evidence="1">
    <location>
        <begin position="225"/>
        <end position="311"/>
    </location>
</feature>
<feature type="compositionally biased region" description="Basic and acidic residues" evidence="1">
    <location>
        <begin position="928"/>
        <end position="942"/>
    </location>
</feature>
<feature type="region of interest" description="Disordered" evidence="1">
    <location>
        <begin position="611"/>
        <end position="1029"/>
    </location>
</feature>
<feature type="compositionally biased region" description="Gly residues" evidence="1">
    <location>
        <begin position="152"/>
        <end position="165"/>
    </location>
</feature>
<dbReference type="Gene3D" id="1.10.720.30">
    <property type="entry name" value="SAP domain"/>
    <property type="match status" value="1"/>
</dbReference>
<feature type="compositionally biased region" description="Low complexity" evidence="1">
    <location>
        <begin position="325"/>
        <end position="348"/>
    </location>
</feature>
<feature type="compositionally biased region" description="Basic and acidic residues" evidence="1">
    <location>
        <begin position="426"/>
        <end position="435"/>
    </location>
</feature>
<feature type="domain" description="SAP" evidence="2">
    <location>
        <begin position="373"/>
        <end position="407"/>
    </location>
</feature>
<feature type="region of interest" description="Disordered" evidence="1">
    <location>
        <begin position="461"/>
        <end position="585"/>
    </location>
</feature>
<feature type="compositionally biased region" description="Gly residues" evidence="1">
    <location>
        <begin position="1122"/>
        <end position="1132"/>
    </location>
</feature>
<feature type="compositionally biased region" description="Low complexity" evidence="1">
    <location>
        <begin position="824"/>
        <end position="838"/>
    </location>
</feature>
<feature type="compositionally biased region" description="Low complexity" evidence="1">
    <location>
        <begin position="1020"/>
        <end position="1029"/>
    </location>
</feature>
<feature type="compositionally biased region" description="Low complexity" evidence="1">
    <location>
        <begin position="848"/>
        <end position="859"/>
    </location>
</feature>
<feature type="non-terminal residue" evidence="3">
    <location>
        <position position="1"/>
    </location>
</feature>
<feature type="compositionally biased region" description="Low complexity" evidence="1">
    <location>
        <begin position="656"/>
        <end position="677"/>
    </location>
</feature>
<dbReference type="PROSITE" id="PS50800">
    <property type="entry name" value="SAP"/>
    <property type="match status" value="1"/>
</dbReference>
<dbReference type="SUPFAM" id="SSF68906">
    <property type="entry name" value="SAP domain"/>
    <property type="match status" value="1"/>
</dbReference>
<proteinExistence type="predicted"/>
<dbReference type="InterPro" id="IPR003034">
    <property type="entry name" value="SAP_dom"/>
</dbReference>
<feature type="compositionally biased region" description="Low complexity" evidence="1">
    <location>
        <begin position="1090"/>
        <end position="1104"/>
    </location>
</feature>
<evidence type="ECO:0000259" key="2">
    <source>
        <dbReference type="PROSITE" id="PS50800"/>
    </source>
</evidence>
<reference evidence="3" key="1">
    <citation type="submission" date="2014-05" db="EMBL/GenBank/DDBJ databases">
        <title>The transcriptome of the halophilic microalga Tetraselmis sp. GSL018 isolated from the Great Salt Lake, Utah.</title>
        <authorList>
            <person name="Jinkerson R.E."/>
            <person name="D'Adamo S."/>
            <person name="Posewitz M.C."/>
        </authorList>
    </citation>
    <scope>NUCLEOTIDE SEQUENCE</scope>
    <source>
        <strain evidence="3">GSL018</strain>
    </source>
</reference>
<feature type="compositionally biased region" description="Basic and acidic residues" evidence="1">
    <location>
        <begin position="701"/>
        <end position="718"/>
    </location>
</feature>
<accession>A0A061SGY7</accession>
<dbReference type="EMBL" id="GBEZ01002759">
    <property type="protein sequence ID" value="JAC82324.1"/>
    <property type="molecule type" value="Transcribed_RNA"/>
</dbReference>
<dbReference type="Pfam" id="PF02037">
    <property type="entry name" value="SAP"/>
    <property type="match status" value="1"/>
</dbReference>
<feature type="compositionally biased region" description="Low complexity" evidence="1">
    <location>
        <begin position="527"/>
        <end position="537"/>
    </location>
</feature>
<sequence>TAGDGAGGSGDEGACPLLESHPSISAAELNGAMSGQGVSEPAGSYGGEEAACPSGALIPGHSGGPQGMASASEGPEAASGGGLDNLQLSAEPNPASAAVGLRGAISRSEGLKEALDGTGRRGEEAASCHTVGSDLNGGVRAPRDETMSESEGLGGAADSGSGGGEETPSCRLVKLQAVGVVREPEEAMCMPGRPEGAIDVGGTCRGEAASIDPIELDLNDVVRGTIPESEGPVGELESNGGGGEEVPPCRTVELDPNESARGPRGALEEHEEEADECRTGRPGAAGSGTAGVLEDPPDHAGPEAIVLPHAEGAGLMIEPQCPACAESPAAEARGASEEPPVAEGPPAGRSRELESPPLDPKPVAGGAEPPSPYSGLTVVKLRGLLRARGLQVSGLKAKLIQRLEECDKERPPSGTSDAGVGSSAHEATDLPRARVGEAGAAQLSNVSEPVPIAVAVLNGSVAGGAPGEFDRREESANAEANSHGNAATIEAEEGVPCGAAPGGGRGDDLRRLEEGACRPGPGESRDGAGASTGATAAELIGRAQVADRAGEGLAAADLEEQAEAPPAADDGTPGQQATGQMAKADSGGEFADIFLGVGDLPTLREIIDAAMPDANSGGGTGDRRYEEAQEACGAPPMSGMDRSGGQAVSPEAPLCAAPSGSSAEERAAGSAARGPAGEVAPSAGDDCGEDAPAAGTGSGEPADHEDVNADRSSLRPSDRGQPLPEAPDGTVVRQTRPPSPAEMGAGPEVSLQETTAGKPPRGSPEPPPATLGGKDAEDQAGSVPTNTSGSGAAYSAPGAGAVLLEDLSARPEQPSPPPREPSERVSVASGDSAAAAAADPEEGVKLQGDAPAGSSAPAAMERSGAGSRLTHRVHSAVGLAGASDTGGIISQDETEPQSNSFGLSGGRPAEIGPSRRAGSAKRSTSWRHAVDEPARRLERAEPRQATSEPAAPGSALGAAEADSQQRRALKAAADAEEDEPSAAVGSRQGGGPDGSRPSAPAAGPDPVSTSGPRSPRRVARTAATRMTLAPGSRWYRLGRGWKPCAALRLAKHGEKRGAHGRAPCESCGDPSSRISAGQHGGSTTPPGRLSEAGGAMGSSNSAGGSPDGQGPVSCAAAWDSGPAGGDAAAGGRRGVNWVTLEGQGRSWTRVGRAWWPRPVKRRKLG</sequence>
<evidence type="ECO:0000313" key="3">
    <source>
        <dbReference type="EMBL" id="JAC82324.1"/>
    </source>
</evidence>